<feature type="region of interest" description="Disordered" evidence="1">
    <location>
        <begin position="1"/>
        <end position="54"/>
    </location>
</feature>
<feature type="compositionally biased region" description="Pro residues" evidence="1">
    <location>
        <begin position="1"/>
        <end position="10"/>
    </location>
</feature>
<feature type="region of interest" description="Disordered" evidence="1">
    <location>
        <begin position="195"/>
        <end position="226"/>
    </location>
</feature>
<dbReference type="SUPFAM" id="SSF50729">
    <property type="entry name" value="PH domain-like"/>
    <property type="match status" value="1"/>
</dbReference>
<feature type="region of interest" description="Disordered" evidence="1">
    <location>
        <begin position="154"/>
        <end position="175"/>
    </location>
</feature>
<keyword evidence="3" id="KW-1185">Reference proteome</keyword>
<sequence length="333" mass="38869">MSQDFPPPPPPKDRPMSPQAHTFQTYSAPQRASSSQYQRALNETPQQHARAATAPYKVVRYNSTPDYQPIQHPWRPVFRETHDNIQAILEASRRHRSELHELEKAALQQAAQDEVERQARLKAEKQTAMAEYLEEERLRKLHLQDELRRAALAKRRKEELERQEEEESKRTIEENRRAAREKWLHESFRRQEWRSQQDALNKDLQSNKVEMRERQQQARRSRPLSAQGRTEVFSGWVSVQKDVLPFMKRRYCRVRKLEILLTSTDMASAPVIERIALTDVERVREAADGYEELEGLPHAFALDLRGGETSYILLADSADQKVVILFLPTPGSC</sequence>
<dbReference type="AlphaFoldDB" id="A0AAD5UYF3"/>
<gene>
    <name evidence="2" type="ORF">NLI96_g7855</name>
</gene>
<evidence type="ECO:0000313" key="3">
    <source>
        <dbReference type="Proteomes" id="UP001212997"/>
    </source>
</evidence>
<evidence type="ECO:0000313" key="2">
    <source>
        <dbReference type="EMBL" id="KAJ3481155.1"/>
    </source>
</evidence>
<dbReference type="Proteomes" id="UP001212997">
    <property type="component" value="Unassembled WGS sequence"/>
</dbReference>
<comment type="caution">
    <text evidence="2">The sequence shown here is derived from an EMBL/GenBank/DDBJ whole genome shotgun (WGS) entry which is preliminary data.</text>
</comment>
<reference evidence="2" key="1">
    <citation type="submission" date="2022-07" db="EMBL/GenBank/DDBJ databases">
        <title>Genome Sequence of Physisporinus lineatus.</title>
        <authorList>
            <person name="Buettner E."/>
        </authorList>
    </citation>
    <scope>NUCLEOTIDE SEQUENCE</scope>
    <source>
        <strain evidence="2">VT162</strain>
    </source>
</reference>
<proteinExistence type="predicted"/>
<feature type="compositionally biased region" description="Polar residues" evidence="1">
    <location>
        <begin position="19"/>
        <end position="47"/>
    </location>
</feature>
<accession>A0AAD5UYF3</accession>
<dbReference type="EMBL" id="JANAWD010000336">
    <property type="protein sequence ID" value="KAJ3481155.1"/>
    <property type="molecule type" value="Genomic_DNA"/>
</dbReference>
<organism evidence="2 3">
    <name type="scientific">Meripilus lineatus</name>
    <dbReference type="NCBI Taxonomy" id="2056292"/>
    <lineage>
        <taxon>Eukaryota</taxon>
        <taxon>Fungi</taxon>
        <taxon>Dikarya</taxon>
        <taxon>Basidiomycota</taxon>
        <taxon>Agaricomycotina</taxon>
        <taxon>Agaricomycetes</taxon>
        <taxon>Polyporales</taxon>
        <taxon>Meripilaceae</taxon>
        <taxon>Meripilus</taxon>
    </lineage>
</organism>
<protein>
    <submittedName>
        <fullName evidence="2">Uncharacterized protein</fullName>
    </submittedName>
</protein>
<feature type="compositionally biased region" description="Polar residues" evidence="1">
    <location>
        <begin position="196"/>
        <end position="208"/>
    </location>
</feature>
<evidence type="ECO:0000256" key="1">
    <source>
        <dbReference type="SAM" id="MobiDB-lite"/>
    </source>
</evidence>
<name>A0AAD5UYF3_9APHY</name>